<sequence length="254" mass="27967">MSWQNTWGTVKATNAKACALYHEVANVGKTIESSKKRVTWRLKVEEGKEFEISLTHSLASGKKVLRVDGIVRYTAKAMSFGDWDYVFNLPGGHVVHVIIKPSVDLNDMYAPASFPTNNSLTDYTKPPVSPNPAEEVKSDRTASGDLWDSKMVDLNLNPTQKPKTSSFKNHQTLEQARQSSFKEKVPVMPLHPFNTVSGYGYMGSNPSTVNTAMAAYAGVTPMGAMYTKPQQQYMTTAAPQPTGYMNSDPFATLS</sequence>
<feature type="compositionally biased region" description="Basic and acidic residues" evidence="1">
    <location>
        <begin position="134"/>
        <end position="144"/>
    </location>
</feature>
<evidence type="ECO:0000256" key="1">
    <source>
        <dbReference type="SAM" id="MobiDB-lite"/>
    </source>
</evidence>
<accession>A0AAD5LIR5</accession>
<proteinExistence type="predicted"/>
<dbReference type="AlphaFoldDB" id="A0AAD5LIR5"/>
<organism evidence="2 3">
    <name type="scientific">Pythium insidiosum</name>
    <name type="common">Pythiosis disease agent</name>
    <dbReference type="NCBI Taxonomy" id="114742"/>
    <lineage>
        <taxon>Eukaryota</taxon>
        <taxon>Sar</taxon>
        <taxon>Stramenopiles</taxon>
        <taxon>Oomycota</taxon>
        <taxon>Peronosporomycetes</taxon>
        <taxon>Pythiales</taxon>
        <taxon>Pythiaceae</taxon>
        <taxon>Pythium</taxon>
    </lineage>
</organism>
<reference evidence="2" key="1">
    <citation type="submission" date="2021-12" db="EMBL/GenBank/DDBJ databases">
        <title>Prjna785345.</title>
        <authorList>
            <person name="Rujirawat T."/>
            <person name="Krajaejun T."/>
        </authorList>
    </citation>
    <scope>NUCLEOTIDE SEQUENCE</scope>
    <source>
        <strain evidence="2">Pi057C3</strain>
    </source>
</reference>
<gene>
    <name evidence="2" type="ORF">P43SY_004604</name>
</gene>
<feature type="region of interest" description="Disordered" evidence="1">
    <location>
        <begin position="119"/>
        <end position="144"/>
    </location>
</feature>
<comment type="caution">
    <text evidence="2">The sequence shown here is derived from an EMBL/GenBank/DDBJ whole genome shotgun (WGS) entry which is preliminary data.</text>
</comment>
<name>A0AAD5LIR5_PYTIN</name>
<dbReference type="Proteomes" id="UP001209570">
    <property type="component" value="Unassembled WGS sequence"/>
</dbReference>
<protein>
    <submittedName>
        <fullName evidence="2">Uncharacterized protein</fullName>
    </submittedName>
</protein>
<dbReference type="EMBL" id="JAKCXM010000104">
    <property type="protein sequence ID" value="KAJ0402371.1"/>
    <property type="molecule type" value="Genomic_DNA"/>
</dbReference>
<keyword evidence="3" id="KW-1185">Reference proteome</keyword>
<evidence type="ECO:0000313" key="3">
    <source>
        <dbReference type="Proteomes" id="UP001209570"/>
    </source>
</evidence>
<evidence type="ECO:0000313" key="2">
    <source>
        <dbReference type="EMBL" id="KAJ0402371.1"/>
    </source>
</evidence>